<proteinExistence type="predicted"/>
<evidence type="ECO:0000313" key="2">
    <source>
        <dbReference type="EMBL" id="GAJ16436.1"/>
    </source>
</evidence>
<feature type="non-terminal residue" evidence="2">
    <location>
        <position position="1"/>
    </location>
</feature>
<sequence>DEERFKINEHVIMSIKMLEQLPYPEHMTRIPEYAGTHHESMIGTGYPRRLTKD</sequence>
<comment type="caution">
    <text evidence="2">The sequence shown here is derived from an EMBL/GenBank/DDBJ whole genome shotgun (WGS) entry which is preliminary data.</text>
</comment>
<gene>
    <name evidence="2" type="ORF">S12H4_63142</name>
</gene>
<evidence type="ECO:0000259" key="1">
    <source>
        <dbReference type="PROSITE" id="PS51832"/>
    </source>
</evidence>
<name>X1VL31_9ZZZZ</name>
<dbReference type="AlphaFoldDB" id="X1VL31"/>
<reference evidence="2" key="1">
    <citation type="journal article" date="2014" name="Front. Microbiol.">
        <title>High frequency of phylogenetically diverse reductive dehalogenase-homologous genes in deep subseafloor sedimentary metagenomes.</title>
        <authorList>
            <person name="Kawai M."/>
            <person name="Futagami T."/>
            <person name="Toyoda A."/>
            <person name="Takaki Y."/>
            <person name="Nishi S."/>
            <person name="Hori S."/>
            <person name="Arai W."/>
            <person name="Tsubouchi T."/>
            <person name="Morono Y."/>
            <person name="Uchiyama I."/>
            <person name="Ito T."/>
            <person name="Fujiyama A."/>
            <person name="Inagaki F."/>
            <person name="Takami H."/>
        </authorList>
    </citation>
    <scope>NUCLEOTIDE SEQUENCE</scope>
    <source>
        <strain evidence="2">Expedition CK06-06</strain>
    </source>
</reference>
<feature type="domain" description="HD-GYP" evidence="1">
    <location>
        <begin position="1"/>
        <end position="53"/>
    </location>
</feature>
<feature type="non-terminal residue" evidence="2">
    <location>
        <position position="53"/>
    </location>
</feature>
<organism evidence="2">
    <name type="scientific">marine sediment metagenome</name>
    <dbReference type="NCBI Taxonomy" id="412755"/>
    <lineage>
        <taxon>unclassified sequences</taxon>
        <taxon>metagenomes</taxon>
        <taxon>ecological metagenomes</taxon>
    </lineage>
</organism>
<dbReference type="Gene3D" id="1.10.3210.10">
    <property type="entry name" value="Hypothetical protein af1432"/>
    <property type="match status" value="1"/>
</dbReference>
<dbReference type="PROSITE" id="PS51832">
    <property type="entry name" value="HD_GYP"/>
    <property type="match status" value="1"/>
</dbReference>
<dbReference type="InterPro" id="IPR037522">
    <property type="entry name" value="HD_GYP_dom"/>
</dbReference>
<protein>
    <recommendedName>
        <fullName evidence="1">HD-GYP domain-containing protein</fullName>
    </recommendedName>
</protein>
<dbReference type="Pfam" id="PF13487">
    <property type="entry name" value="HD_5"/>
    <property type="match status" value="1"/>
</dbReference>
<accession>X1VL31</accession>
<dbReference type="EMBL" id="BARW01042758">
    <property type="protein sequence ID" value="GAJ16436.1"/>
    <property type="molecule type" value="Genomic_DNA"/>
</dbReference>